<proteinExistence type="predicted"/>
<protein>
    <recommendedName>
        <fullName evidence="2">SH3b domain-containing protein</fullName>
    </recommendedName>
</protein>
<feature type="chain" id="PRO_5006141152" description="SH3b domain-containing protein" evidence="1">
    <location>
        <begin position="21"/>
        <end position="205"/>
    </location>
</feature>
<dbReference type="Gene3D" id="2.30.30.40">
    <property type="entry name" value="SH3 Domains"/>
    <property type="match status" value="1"/>
</dbReference>
<comment type="caution">
    <text evidence="3">The sequence shown here is derived from an EMBL/GenBank/DDBJ whole genome shotgun (WGS) entry which is preliminary data.</text>
</comment>
<dbReference type="EMBL" id="LKBA01000001">
    <property type="protein sequence ID" value="KPN64717.1"/>
    <property type="molecule type" value="Genomic_DNA"/>
</dbReference>
<sequence>MKLKWIILLMIGWGPLPATANPLPALFDVVDVTSDDVLNVRAMPDAGSEIIGTLAPDQTGIEVTTVSEDLKWGQVNAGEQAGWVSLRYLMRQPGQDWGQMPWPLSCYGTEPFWDLFTDGENELVLKHMNTEKTRFLITMTTGVVGRSDRFWIRGENEAGEALLTLRREECHDGMSDRAYGLSLDSLIDHGNGPYALSGCCSILPR</sequence>
<accession>A0A0P7KL51</accession>
<dbReference type="OrthoDB" id="5489750at2"/>
<keyword evidence="4" id="KW-1185">Reference proteome</keyword>
<dbReference type="Proteomes" id="UP000050471">
    <property type="component" value="Unassembled WGS sequence"/>
</dbReference>
<dbReference type="AlphaFoldDB" id="A0A0P7KL51"/>
<name>A0A0P7KL51_9RHOB</name>
<gene>
    <name evidence="3" type="ORF">AKJ29_05595</name>
</gene>
<dbReference type="RefSeq" id="WP_055187195.1">
    <property type="nucleotide sequence ID" value="NZ_FPBS01000015.1"/>
</dbReference>
<dbReference type="STRING" id="154981.AKJ29_05595"/>
<dbReference type="Pfam" id="PF08239">
    <property type="entry name" value="SH3_3"/>
    <property type="match status" value="1"/>
</dbReference>
<reference evidence="3 4" key="1">
    <citation type="submission" date="2015-09" db="EMBL/GenBank/DDBJ databases">
        <title>Draft genome sequence of Aliiroseovarius crassostreae CV919-312TSm, the causative agent of Roseovarius Oyster Disease (formerly Juvenile Oyster Disease).</title>
        <authorList>
            <person name="Kessner L."/>
            <person name="Spinard E."/>
            <person name="Nelson D."/>
        </authorList>
    </citation>
    <scope>NUCLEOTIDE SEQUENCE [LARGE SCALE GENOMIC DNA]</scope>
    <source>
        <strain evidence="3 4">CV919-312</strain>
    </source>
</reference>
<evidence type="ECO:0000256" key="1">
    <source>
        <dbReference type="SAM" id="SignalP"/>
    </source>
</evidence>
<organism evidence="3 4">
    <name type="scientific">Aliiroseovarius crassostreae</name>
    <dbReference type="NCBI Taxonomy" id="154981"/>
    <lineage>
        <taxon>Bacteria</taxon>
        <taxon>Pseudomonadati</taxon>
        <taxon>Pseudomonadota</taxon>
        <taxon>Alphaproteobacteria</taxon>
        <taxon>Rhodobacterales</taxon>
        <taxon>Paracoccaceae</taxon>
        <taxon>Aliiroseovarius</taxon>
    </lineage>
</organism>
<feature type="signal peptide" evidence="1">
    <location>
        <begin position="1"/>
        <end position="20"/>
    </location>
</feature>
<evidence type="ECO:0000313" key="3">
    <source>
        <dbReference type="EMBL" id="KPN64717.1"/>
    </source>
</evidence>
<keyword evidence="1" id="KW-0732">Signal</keyword>
<feature type="domain" description="SH3b" evidence="2">
    <location>
        <begin position="36"/>
        <end position="89"/>
    </location>
</feature>
<evidence type="ECO:0000313" key="4">
    <source>
        <dbReference type="Proteomes" id="UP000050471"/>
    </source>
</evidence>
<dbReference type="InterPro" id="IPR003646">
    <property type="entry name" value="SH3-like_bac-type"/>
</dbReference>
<evidence type="ECO:0000259" key="2">
    <source>
        <dbReference type="Pfam" id="PF08239"/>
    </source>
</evidence>